<name>W9NCH8_FUSOX</name>
<organism evidence="1">
    <name type="scientific">Fusarium oxysporum f. sp. pisi HDV247</name>
    <dbReference type="NCBI Taxonomy" id="1080344"/>
    <lineage>
        <taxon>Eukaryota</taxon>
        <taxon>Fungi</taxon>
        <taxon>Dikarya</taxon>
        <taxon>Ascomycota</taxon>
        <taxon>Pezizomycotina</taxon>
        <taxon>Sordariomycetes</taxon>
        <taxon>Hypocreomycetidae</taxon>
        <taxon>Hypocreales</taxon>
        <taxon>Nectriaceae</taxon>
        <taxon>Fusarium</taxon>
        <taxon>Fusarium oxysporum species complex</taxon>
    </lineage>
</organism>
<dbReference type="AlphaFoldDB" id="W9NCH8"/>
<proteinExistence type="predicted"/>
<accession>W9NCH8</accession>
<dbReference type="HOGENOM" id="CLU_2171166_0_0_1"/>
<gene>
    <name evidence="1" type="ORF">FOVG_19988</name>
</gene>
<dbReference type="EMBL" id="KI981457">
    <property type="protein sequence ID" value="EXA28406.1"/>
    <property type="molecule type" value="Genomic_DNA"/>
</dbReference>
<protein>
    <submittedName>
        <fullName evidence="1">Uncharacterized protein</fullName>
    </submittedName>
</protein>
<reference evidence="1" key="1">
    <citation type="submission" date="2011-10" db="EMBL/GenBank/DDBJ databases">
        <title>The Genome Sequence of Fusarium oxysporum HDV247.</title>
        <authorList>
            <consortium name="The Broad Institute Genome Sequencing Platform"/>
            <person name="Ma L.-J."/>
            <person name="Gale L.R."/>
            <person name="Schwartz D.C."/>
            <person name="Zhou S."/>
            <person name="Corby-Kistler H."/>
            <person name="Young S.K."/>
            <person name="Zeng Q."/>
            <person name="Gargeya S."/>
            <person name="Fitzgerald M."/>
            <person name="Haas B."/>
            <person name="Abouelleil A."/>
            <person name="Alvarado L."/>
            <person name="Arachchi H.M."/>
            <person name="Berlin A."/>
            <person name="Brown A."/>
            <person name="Chapman S.B."/>
            <person name="Chen Z."/>
            <person name="Dunbar C."/>
            <person name="Freedman E."/>
            <person name="Gearin G."/>
            <person name="Goldberg J."/>
            <person name="Griggs A."/>
            <person name="Gujja S."/>
            <person name="Heiman D."/>
            <person name="Howarth C."/>
            <person name="Larson L."/>
            <person name="Lui A."/>
            <person name="MacDonald P.J.P."/>
            <person name="Montmayeur A."/>
            <person name="Murphy C."/>
            <person name="Neiman D."/>
            <person name="Pearson M."/>
            <person name="Priest M."/>
            <person name="Roberts A."/>
            <person name="Saif S."/>
            <person name="Shea T."/>
            <person name="Shenoy N."/>
            <person name="Sisk P."/>
            <person name="Stolte C."/>
            <person name="Sykes S."/>
            <person name="Wortman J."/>
            <person name="Nusbaum C."/>
            <person name="Birren B."/>
        </authorList>
    </citation>
    <scope>NUCLEOTIDE SEQUENCE [LARGE SCALE GENOMIC DNA]</scope>
    <source>
        <strain evidence="1">HDV247</strain>
    </source>
</reference>
<sequence>MLPTEVVQAISKYLLHGSIGFHASRLPKLDGTDIRYSVCNHSIENRTIPHFVALRIIFGCQLDILESRMQLIMNDTDVLGSLPGKDWLSNPIVSRIHPAVEIGLNPFTSV</sequence>
<dbReference type="OrthoDB" id="10439623at2759"/>
<dbReference type="Proteomes" id="UP000030751">
    <property type="component" value="Unassembled WGS sequence"/>
</dbReference>
<evidence type="ECO:0000313" key="1">
    <source>
        <dbReference type="EMBL" id="EXA28406.1"/>
    </source>
</evidence>
<reference evidence="1" key="2">
    <citation type="submission" date="2014-02" db="EMBL/GenBank/DDBJ databases">
        <title>Annotation of the Genome Sequence of Fusarium oxysporum HDV247.</title>
        <authorList>
            <consortium name="The Broad Institute Genomics Platform"/>
            <person name="Ma L.-J."/>
            <person name="Corby-Kistler H."/>
            <person name="Broz K."/>
            <person name="Gale L.R."/>
            <person name="Jonkers W."/>
            <person name="O'Donnell K."/>
            <person name="Ploetz R."/>
            <person name="Steinberg C."/>
            <person name="Schwartz D.C."/>
            <person name="VanEtten H."/>
            <person name="Zhou S."/>
            <person name="Young S.K."/>
            <person name="Zeng Q."/>
            <person name="Gargeya S."/>
            <person name="Fitzgerald M."/>
            <person name="Abouelleil A."/>
            <person name="Alvarado L."/>
            <person name="Chapman S.B."/>
            <person name="Gainer-Dewar J."/>
            <person name="Goldberg J."/>
            <person name="Griggs A."/>
            <person name="Gujja S."/>
            <person name="Hansen M."/>
            <person name="Howarth C."/>
            <person name="Imamovic A."/>
            <person name="Ireland A."/>
            <person name="Larimer J."/>
            <person name="McCowan C."/>
            <person name="Murphy C."/>
            <person name="Pearson M."/>
            <person name="Poon T.W."/>
            <person name="Priest M."/>
            <person name="Roberts A."/>
            <person name="Saif S."/>
            <person name="Shea T."/>
            <person name="Sykes S."/>
            <person name="Wortman J."/>
            <person name="Nusbaum C."/>
            <person name="Birren B."/>
        </authorList>
    </citation>
    <scope>NUCLEOTIDE SEQUENCE</scope>
    <source>
        <strain evidence="1">HDV247</strain>
    </source>
</reference>